<dbReference type="InterPro" id="IPR001296">
    <property type="entry name" value="Glyco_trans_1"/>
</dbReference>
<dbReference type="AlphaFoldDB" id="A0A317F8H2"/>
<protein>
    <recommendedName>
        <fullName evidence="6">Glycosyltransferase family 1 protein</fullName>
    </recommendedName>
</protein>
<evidence type="ECO:0000259" key="3">
    <source>
        <dbReference type="Pfam" id="PF13439"/>
    </source>
</evidence>
<sequence>MRPGDTGHRPPMQPQGATSPGVHCAKLSGLEKRAGAARSATTVRIAIVGPFFFPQLDGVEKVMLNHARHLVRRGHEVHVVTSFLRYPTGRFERVPAREEMEGFTIHRLPVRVAKPNWRFAYLNNGGLVIQGLVATLRRIGPDVLHAHQIAAPAWAFGAAWYAWTRRRRFFYSPHYHPDMQPGQEGQYRLLHGLNALPIGIARRIFHLTRVDHAPFLAEYPKARPDRLAVLPNGVDPPRDLPRPVRPPEEAVFLFVGRVDEHRKGFDLLRTAFARLRRPGWRLDVIGRISDATRASLAAEFGDAVRVLGLVDEGSLEAAYAEADVFVMPSRYEGFGMPFIEAMRYGVPAIGTAIGGVPEVVPEGTGLLIPLNDVDALTAAMRRLGESPAERAAMGTAGKAWSARFLWEEIVAGLEQDYRTA</sequence>
<reference evidence="5" key="1">
    <citation type="submission" date="2018-05" db="EMBL/GenBank/DDBJ databases">
        <authorList>
            <person name="Du Z."/>
            <person name="Wang X."/>
        </authorList>
    </citation>
    <scope>NUCLEOTIDE SEQUENCE [LARGE SCALE GENOMIC DNA]</scope>
    <source>
        <strain evidence="5">CQN31</strain>
    </source>
</reference>
<dbReference type="PANTHER" id="PTHR45947:SF3">
    <property type="entry name" value="SULFOQUINOVOSYL TRANSFERASE SQD2"/>
    <property type="match status" value="1"/>
</dbReference>
<keyword evidence="5" id="KW-1185">Reference proteome</keyword>
<feature type="region of interest" description="Disordered" evidence="1">
    <location>
        <begin position="1"/>
        <end position="21"/>
    </location>
</feature>
<comment type="caution">
    <text evidence="4">The sequence shown here is derived from an EMBL/GenBank/DDBJ whole genome shotgun (WGS) entry which is preliminary data.</text>
</comment>
<proteinExistence type="predicted"/>
<evidence type="ECO:0000256" key="1">
    <source>
        <dbReference type="SAM" id="MobiDB-lite"/>
    </source>
</evidence>
<dbReference type="GO" id="GO:0016758">
    <property type="term" value="F:hexosyltransferase activity"/>
    <property type="evidence" value="ECO:0007669"/>
    <property type="project" value="TreeGrafter"/>
</dbReference>
<dbReference type="Pfam" id="PF00534">
    <property type="entry name" value="Glycos_transf_1"/>
    <property type="match status" value="1"/>
</dbReference>
<organism evidence="4 5">
    <name type="scientific">Falsiroseomonas bella</name>
    <dbReference type="NCBI Taxonomy" id="2184016"/>
    <lineage>
        <taxon>Bacteria</taxon>
        <taxon>Pseudomonadati</taxon>
        <taxon>Pseudomonadota</taxon>
        <taxon>Alphaproteobacteria</taxon>
        <taxon>Acetobacterales</taxon>
        <taxon>Roseomonadaceae</taxon>
        <taxon>Falsiroseomonas</taxon>
    </lineage>
</organism>
<feature type="domain" description="Glycosyl transferase family 1" evidence="2">
    <location>
        <begin position="244"/>
        <end position="400"/>
    </location>
</feature>
<dbReference type="Proteomes" id="UP000245765">
    <property type="component" value="Unassembled WGS sequence"/>
</dbReference>
<dbReference type="InterPro" id="IPR050194">
    <property type="entry name" value="Glycosyltransferase_grp1"/>
</dbReference>
<dbReference type="SUPFAM" id="SSF53756">
    <property type="entry name" value="UDP-Glycosyltransferase/glycogen phosphorylase"/>
    <property type="match status" value="1"/>
</dbReference>
<dbReference type="InterPro" id="IPR028098">
    <property type="entry name" value="Glyco_trans_4-like_N"/>
</dbReference>
<dbReference type="Gene3D" id="3.40.50.2000">
    <property type="entry name" value="Glycogen Phosphorylase B"/>
    <property type="match status" value="2"/>
</dbReference>
<dbReference type="PANTHER" id="PTHR45947">
    <property type="entry name" value="SULFOQUINOVOSYL TRANSFERASE SQD2"/>
    <property type="match status" value="1"/>
</dbReference>
<dbReference type="CDD" id="cd03801">
    <property type="entry name" value="GT4_PimA-like"/>
    <property type="match status" value="1"/>
</dbReference>
<dbReference type="EMBL" id="QGNA01000008">
    <property type="protein sequence ID" value="PWS34249.1"/>
    <property type="molecule type" value="Genomic_DNA"/>
</dbReference>
<gene>
    <name evidence="4" type="ORF">DFH01_26875</name>
</gene>
<dbReference type="Pfam" id="PF13439">
    <property type="entry name" value="Glyco_transf_4"/>
    <property type="match status" value="1"/>
</dbReference>
<evidence type="ECO:0000313" key="4">
    <source>
        <dbReference type="EMBL" id="PWS34249.1"/>
    </source>
</evidence>
<evidence type="ECO:0008006" key="6">
    <source>
        <dbReference type="Google" id="ProtNLM"/>
    </source>
</evidence>
<evidence type="ECO:0000313" key="5">
    <source>
        <dbReference type="Proteomes" id="UP000245765"/>
    </source>
</evidence>
<evidence type="ECO:0000259" key="2">
    <source>
        <dbReference type="Pfam" id="PF00534"/>
    </source>
</evidence>
<name>A0A317F8H2_9PROT</name>
<feature type="domain" description="Glycosyltransferase subfamily 4-like N-terminal" evidence="3">
    <location>
        <begin position="57"/>
        <end position="236"/>
    </location>
</feature>
<accession>A0A317F8H2</accession>